<evidence type="ECO:0000256" key="9">
    <source>
        <dbReference type="SAM" id="Phobius"/>
    </source>
</evidence>
<feature type="transmembrane region" description="Helical" evidence="9">
    <location>
        <begin position="141"/>
        <end position="159"/>
    </location>
</feature>
<dbReference type="Proteomes" id="UP000622890">
    <property type="component" value="Unassembled WGS sequence"/>
</dbReference>
<dbReference type="PANTHER" id="PTHR11795:SF450">
    <property type="entry name" value="ABC TRANSPORTER PERMEASE PROTEIN"/>
    <property type="match status" value="1"/>
</dbReference>
<comment type="caution">
    <text evidence="10">The sequence shown here is derived from an EMBL/GenBank/DDBJ whole genome shotgun (WGS) entry which is preliminary data.</text>
</comment>
<keyword evidence="2" id="KW-0813">Transport</keyword>
<evidence type="ECO:0000256" key="4">
    <source>
        <dbReference type="ARBA" id="ARBA00022692"/>
    </source>
</evidence>
<dbReference type="RefSeq" id="WP_200598432.1">
    <property type="nucleotide sequence ID" value="NZ_JAEPBG010000036.1"/>
</dbReference>
<feature type="transmembrane region" description="Helical" evidence="9">
    <location>
        <begin position="91"/>
        <end position="114"/>
    </location>
</feature>
<keyword evidence="3" id="KW-1003">Cell membrane</keyword>
<dbReference type="EMBL" id="JAEPBG010000036">
    <property type="protein sequence ID" value="MBK4739063.1"/>
    <property type="molecule type" value="Genomic_DNA"/>
</dbReference>
<evidence type="ECO:0000256" key="2">
    <source>
        <dbReference type="ARBA" id="ARBA00022448"/>
    </source>
</evidence>
<keyword evidence="4 9" id="KW-0812">Transmembrane</keyword>
<dbReference type="InterPro" id="IPR001851">
    <property type="entry name" value="ABC_transp_permease"/>
</dbReference>
<evidence type="ECO:0000256" key="8">
    <source>
        <dbReference type="ARBA" id="ARBA00037998"/>
    </source>
</evidence>
<dbReference type="GO" id="GO:0006865">
    <property type="term" value="P:amino acid transport"/>
    <property type="evidence" value="ECO:0007669"/>
    <property type="project" value="UniProtKB-KW"/>
</dbReference>
<evidence type="ECO:0000256" key="7">
    <source>
        <dbReference type="ARBA" id="ARBA00023136"/>
    </source>
</evidence>
<dbReference type="GO" id="GO:0005886">
    <property type="term" value="C:plasma membrane"/>
    <property type="evidence" value="ECO:0007669"/>
    <property type="project" value="UniProtKB-SubCell"/>
</dbReference>
<evidence type="ECO:0000313" key="11">
    <source>
        <dbReference type="Proteomes" id="UP000622890"/>
    </source>
</evidence>
<reference evidence="10" key="1">
    <citation type="submission" date="2021-01" db="EMBL/GenBank/DDBJ databases">
        <title>Genome sequence of strain Noviherbaspirillum sp. DKR-6.</title>
        <authorList>
            <person name="Chaudhary D.K."/>
        </authorList>
    </citation>
    <scope>NUCLEOTIDE SEQUENCE</scope>
    <source>
        <strain evidence="10">DKR-6</strain>
    </source>
</reference>
<keyword evidence="5" id="KW-0029">Amino-acid transport</keyword>
<dbReference type="GO" id="GO:0022857">
    <property type="term" value="F:transmembrane transporter activity"/>
    <property type="evidence" value="ECO:0007669"/>
    <property type="project" value="InterPro"/>
</dbReference>
<evidence type="ECO:0000256" key="5">
    <source>
        <dbReference type="ARBA" id="ARBA00022970"/>
    </source>
</evidence>
<dbReference type="CDD" id="cd06582">
    <property type="entry name" value="TM_PBP1_LivH_like"/>
    <property type="match status" value="1"/>
</dbReference>
<dbReference type="Pfam" id="PF02653">
    <property type="entry name" value="BPD_transp_2"/>
    <property type="match status" value="1"/>
</dbReference>
<gene>
    <name evidence="10" type="ORF">JJB74_31050</name>
</gene>
<name>A0A934WA19_9BURK</name>
<keyword evidence="6 9" id="KW-1133">Transmembrane helix</keyword>
<protein>
    <submittedName>
        <fullName evidence="10">Branched-chain amino acid ABC transporter permease</fullName>
    </submittedName>
</protein>
<comment type="similarity">
    <text evidence="8">Belongs to the binding-protein-dependent transport system permease family. LivHM subfamily.</text>
</comment>
<accession>A0A934WA19</accession>
<feature type="transmembrane region" description="Helical" evidence="9">
    <location>
        <begin position="46"/>
        <end position="79"/>
    </location>
</feature>
<comment type="subcellular location">
    <subcellularLocation>
        <location evidence="1">Cell membrane</location>
        <topology evidence="1">Multi-pass membrane protein</topology>
    </subcellularLocation>
</comment>
<proteinExistence type="inferred from homology"/>
<dbReference type="InterPro" id="IPR052157">
    <property type="entry name" value="BCAA_transport_permease"/>
</dbReference>
<sequence>MDSALVQFLSSGVTEGARYALAALGFTLIYNASGAINFAQGESIMLGGMMTAVLIALGMPYGLAIAAALAIALLAGLALQKLATRTLANSGVLTVIILTVAFGMILRGFVQAFWGTQTRSLPAFTGADPIKFFGGTILPQTLWVIGVTAIVLMALGWFFRYSRLGRAFLLAAFNADTAQLMGINVRFILLLAFGLAALLGAVAGVVTGPITYTSYDAGMMVGLKAIIAAIVGGMGSAPGAVVGGLVLGLAEALTAGYISSEYKDAVPFLIVVLVFLVRPNGFFGRPHLERV</sequence>
<feature type="transmembrane region" description="Helical" evidence="9">
    <location>
        <begin position="187"/>
        <end position="206"/>
    </location>
</feature>
<evidence type="ECO:0000256" key="1">
    <source>
        <dbReference type="ARBA" id="ARBA00004651"/>
    </source>
</evidence>
<keyword evidence="11" id="KW-1185">Reference proteome</keyword>
<dbReference type="AlphaFoldDB" id="A0A934WA19"/>
<organism evidence="10 11">
    <name type="scientific">Noviherbaspirillum pedocola</name>
    <dbReference type="NCBI Taxonomy" id="2801341"/>
    <lineage>
        <taxon>Bacteria</taxon>
        <taxon>Pseudomonadati</taxon>
        <taxon>Pseudomonadota</taxon>
        <taxon>Betaproteobacteria</taxon>
        <taxon>Burkholderiales</taxon>
        <taxon>Oxalobacteraceae</taxon>
        <taxon>Noviherbaspirillum</taxon>
    </lineage>
</organism>
<keyword evidence="7 9" id="KW-0472">Membrane</keyword>
<dbReference type="PANTHER" id="PTHR11795">
    <property type="entry name" value="BRANCHED-CHAIN AMINO ACID TRANSPORT SYSTEM PERMEASE PROTEIN LIVH"/>
    <property type="match status" value="1"/>
</dbReference>
<feature type="transmembrane region" description="Helical" evidence="9">
    <location>
        <begin position="226"/>
        <end position="253"/>
    </location>
</feature>
<evidence type="ECO:0000256" key="3">
    <source>
        <dbReference type="ARBA" id="ARBA00022475"/>
    </source>
</evidence>
<evidence type="ECO:0000313" key="10">
    <source>
        <dbReference type="EMBL" id="MBK4739063.1"/>
    </source>
</evidence>
<evidence type="ECO:0000256" key="6">
    <source>
        <dbReference type="ARBA" id="ARBA00022989"/>
    </source>
</evidence>